<feature type="chain" id="PRO_5002959724" evidence="2">
    <location>
        <begin position="25"/>
        <end position="103"/>
    </location>
</feature>
<keyword evidence="1" id="KW-1133">Transmembrane helix</keyword>
<proteinExistence type="predicted"/>
<evidence type="ECO:0000313" key="4">
    <source>
        <dbReference type="Proteomes" id="UP000002601"/>
    </source>
</evidence>
<accession>C6BT66</accession>
<dbReference type="HOGENOM" id="CLU_177613_0_0_7"/>
<feature type="transmembrane region" description="Helical" evidence="1">
    <location>
        <begin position="40"/>
        <end position="62"/>
    </location>
</feature>
<dbReference type="Pfam" id="PF04956">
    <property type="entry name" value="TrbC"/>
    <property type="match status" value="1"/>
</dbReference>
<name>C6BT66_MARSD</name>
<reference evidence="3 4" key="1">
    <citation type="submission" date="2009-06" db="EMBL/GenBank/DDBJ databases">
        <title>Complete sequence of Desulfovibrio salexigens DSM 2638.</title>
        <authorList>
            <consortium name="US DOE Joint Genome Institute"/>
            <person name="Lucas S."/>
            <person name="Copeland A."/>
            <person name="Lapidus A."/>
            <person name="Glavina del Rio T."/>
            <person name="Tice H."/>
            <person name="Bruce D."/>
            <person name="Goodwin L."/>
            <person name="Pitluck S."/>
            <person name="Munk A.C."/>
            <person name="Brettin T."/>
            <person name="Detter J.C."/>
            <person name="Han C."/>
            <person name="Tapia R."/>
            <person name="Larimer F."/>
            <person name="Land M."/>
            <person name="Hauser L."/>
            <person name="Kyrpides N."/>
            <person name="Anderson I."/>
            <person name="Wall J.D."/>
            <person name="Arkin A.P."/>
            <person name="Dehal P."/>
            <person name="Chivian D."/>
            <person name="Giles B."/>
            <person name="Hazen T.C."/>
        </authorList>
    </citation>
    <scope>NUCLEOTIDE SEQUENCE [LARGE SCALE GENOMIC DNA]</scope>
    <source>
        <strain evidence="4">ATCC 14822 / DSM 2638 / NCIMB 8403 / VKM B-1763</strain>
    </source>
</reference>
<dbReference type="InterPro" id="IPR007039">
    <property type="entry name" value="TrbC/VirB2"/>
</dbReference>
<dbReference type="Proteomes" id="UP000002601">
    <property type="component" value="Chromosome"/>
</dbReference>
<dbReference type="STRING" id="526222.Desal_1708"/>
<keyword evidence="1" id="KW-0812">Transmembrane</keyword>
<feature type="transmembrane region" description="Helical" evidence="1">
    <location>
        <begin position="74"/>
        <end position="96"/>
    </location>
</feature>
<dbReference type="KEGG" id="dsa:Desal_1708"/>
<dbReference type="eggNOG" id="COG3838">
    <property type="taxonomic scope" value="Bacteria"/>
</dbReference>
<keyword evidence="1" id="KW-0472">Membrane</keyword>
<organism evidence="3 4">
    <name type="scientific">Maridesulfovibrio salexigens (strain ATCC 14822 / DSM 2638 / NCIMB 8403 / VKM B-1763)</name>
    <name type="common">Desulfovibrio salexigens</name>
    <dbReference type="NCBI Taxonomy" id="526222"/>
    <lineage>
        <taxon>Bacteria</taxon>
        <taxon>Pseudomonadati</taxon>
        <taxon>Thermodesulfobacteriota</taxon>
        <taxon>Desulfovibrionia</taxon>
        <taxon>Desulfovibrionales</taxon>
        <taxon>Desulfovibrionaceae</taxon>
        <taxon>Maridesulfovibrio</taxon>
    </lineage>
</organism>
<keyword evidence="4" id="KW-1185">Reference proteome</keyword>
<sequence>MKSNTKITLLLLSAILLFPEIASASGIAEFKGPVEKVLGTVAGPVGGIISAIALAISGLTFILKKAELGEGFKLFLSIIIGICFVAFASAIVNAVFTFTGAIL</sequence>
<keyword evidence="2" id="KW-0732">Signal</keyword>
<dbReference type="OrthoDB" id="5432496at2"/>
<protein>
    <submittedName>
        <fullName evidence="3">Conjugal transfer protein TrbC</fullName>
    </submittedName>
</protein>
<evidence type="ECO:0000256" key="1">
    <source>
        <dbReference type="SAM" id="Phobius"/>
    </source>
</evidence>
<gene>
    <name evidence="3" type="ordered locus">Desal_1708</name>
</gene>
<dbReference type="RefSeq" id="WP_015851586.1">
    <property type="nucleotide sequence ID" value="NC_012881.1"/>
</dbReference>
<dbReference type="EMBL" id="CP001649">
    <property type="protein sequence ID" value="ACS79770.1"/>
    <property type="molecule type" value="Genomic_DNA"/>
</dbReference>
<dbReference type="AlphaFoldDB" id="C6BT66"/>
<evidence type="ECO:0000256" key="2">
    <source>
        <dbReference type="SAM" id="SignalP"/>
    </source>
</evidence>
<evidence type="ECO:0000313" key="3">
    <source>
        <dbReference type="EMBL" id="ACS79770.1"/>
    </source>
</evidence>
<feature type="signal peptide" evidence="2">
    <location>
        <begin position="1"/>
        <end position="24"/>
    </location>
</feature>